<feature type="compositionally biased region" description="Acidic residues" evidence="1">
    <location>
        <begin position="179"/>
        <end position="191"/>
    </location>
</feature>
<feature type="compositionally biased region" description="Low complexity" evidence="1">
    <location>
        <begin position="366"/>
        <end position="381"/>
    </location>
</feature>
<reference evidence="2" key="1">
    <citation type="submission" date="2021-11" db="EMBL/GenBank/DDBJ databases">
        <authorList>
            <person name="Herlambang A."/>
            <person name="Guo Y."/>
            <person name="Takashima Y."/>
            <person name="Nishizawa T."/>
        </authorList>
    </citation>
    <scope>NUCLEOTIDE SEQUENCE</scope>
    <source>
        <strain evidence="2">E1425</strain>
    </source>
</reference>
<feature type="region of interest" description="Disordered" evidence="1">
    <location>
        <begin position="366"/>
        <end position="407"/>
    </location>
</feature>
<dbReference type="SUPFAM" id="SSF56954">
    <property type="entry name" value="Outer membrane efflux proteins (OEP)"/>
    <property type="match status" value="1"/>
</dbReference>
<feature type="compositionally biased region" description="Polar residues" evidence="1">
    <location>
        <begin position="470"/>
        <end position="486"/>
    </location>
</feature>
<feature type="compositionally biased region" description="Low complexity" evidence="1">
    <location>
        <begin position="719"/>
        <end position="733"/>
    </location>
</feature>
<dbReference type="EMBL" id="BQFW01000013">
    <property type="protein sequence ID" value="GJJ77345.1"/>
    <property type="molecule type" value="Genomic_DNA"/>
</dbReference>
<sequence>MGIPVARDLQAELNAKVKALFDKVAEAINKDHPSHQDFDFESFVEGFDEDSPLTQEVFEYLVKDSALRYWDANPLTRPNPPYPHRHTIHHTPPASPSWARLRATISGSAVVPENNGDATGANNQSVRMRQGLYGIDPRSSDRTSGDRPLNSLPLTRSIGPQHWLTATTRSGRNPWNDTVSDENEDGDSEVEEPMRPSSIHASLSFNERLNSSIFNESDDDLDQDATMTGGSTSGASYRDSLPLPPRTSTFGVDSQTRQRSTLTSLSPPIDGWFDGGSRASRTSSYSFSQIETFRRATESLQRDIRSLRSQVAATQASFAAQRSSSRHNPDERRMALEQHLQRLQLLERHHTRSAVNLMEAQVQNVRRQQEQQRQQQQQVQNELRERITQHQARAQSTVSAPPTSSLPLSLSETVSIFTSQPRSTISPPPLPTAPSMLPYRPRATSNTLPSPSSARSSSPGSSFALGGLFQAQSSRTPTATIVSNSHPPDGSVSRTQRSRPPLTPSFSSSSSFSTLSLSSSSPFTSGSNSRSLLTRTGSSSSRDSELSSGTESATNSRHDLQASPAIPSTRDILTAAITDIEAGAASDDSSFMTSSTVMGTESTRPDPESYRRPSAEDYELFTALSLRRRQRLREVVEAAEGLRTSVERRRIVLEDLDHGDGEPVVELLLSDDGQSDPVGVAQVSIPSSVPLTPGPLSSTLEVASSSSERAEAEAIAMLTPVSTSRSTESPEPTDQAAPL</sequence>
<comment type="caution">
    <text evidence="2">The sequence shown here is derived from an EMBL/GenBank/DDBJ whole genome shotgun (WGS) entry which is preliminary data.</text>
</comment>
<feature type="region of interest" description="Disordered" evidence="1">
    <location>
        <begin position="586"/>
        <end position="613"/>
    </location>
</feature>
<feature type="compositionally biased region" description="Low complexity" evidence="1">
    <location>
        <begin position="396"/>
        <end position="407"/>
    </location>
</feature>
<gene>
    <name evidence="2" type="ORF">EMPS_09704</name>
</gene>
<reference evidence="2" key="2">
    <citation type="journal article" date="2022" name="Microbiol. Resour. Announc.">
        <title>Whole-Genome Sequence of Entomortierella parvispora E1425, a Mucoromycotan Fungus Associated with Burkholderiaceae-Related Endosymbiotic Bacteria.</title>
        <authorList>
            <person name="Herlambang A."/>
            <person name="Guo Y."/>
            <person name="Takashima Y."/>
            <person name="Narisawa K."/>
            <person name="Ohta H."/>
            <person name="Nishizawa T."/>
        </authorList>
    </citation>
    <scope>NUCLEOTIDE SEQUENCE</scope>
    <source>
        <strain evidence="2">E1425</strain>
    </source>
</reference>
<evidence type="ECO:0000256" key="1">
    <source>
        <dbReference type="SAM" id="MobiDB-lite"/>
    </source>
</evidence>
<feature type="compositionally biased region" description="Basic and acidic residues" evidence="1">
    <location>
        <begin position="603"/>
        <end position="613"/>
    </location>
</feature>
<keyword evidence="3" id="KW-1185">Reference proteome</keyword>
<feature type="compositionally biased region" description="Low complexity" evidence="1">
    <location>
        <begin position="448"/>
        <end position="469"/>
    </location>
</feature>
<dbReference type="OrthoDB" id="21608at2759"/>
<name>A0A9P3HIS3_9FUNG</name>
<feature type="region of interest" description="Disordered" evidence="1">
    <location>
        <begin position="215"/>
        <end position="268"/>
    </location>
</feature>
<dbReference type="Proteomes" id="UP000827284">
    <property type="component" value="Unassembled WGS sequence"/>
</dbReference>
<feature type="compositionally biased region" description="Polar residues" evidence="1">
    <location>
        <begin position="225"/>
        <end position="235"/>
    </location>
</feature>
<protein>
    <submittedName>
        <fullName evidence="2">Uncharacterized protein</fullName>
    </submittedName>
</protein>
<dbReference type="AlphaFoldDB" id="A0A9P3HIS3"/>
<feature type="compositionally biased region" description="Polar residues" evidence="1">
    <location>
        <begin position="164"/>
        <end position="178"/>
    </location>
</feature>
<feature type="region of interest" description="Disordered" evidence="1">
    <location>
        <begin position="718"/>
        <end position="739"/>
    </location>
</feature>
<feature type="region of interest" description="Disordered" evidence="1">
    <location>
        <begin position="419"/>
        <end position="567"/>
    </location>
</feature>
<feature type="region of interest" description="Disordered" evidence="1">
    <location>
        <begin position="134"/>
        <end position="200"/>
    </location>
</feature>
<organism evidence="2 3">
    <name type="scientific">Entomortierella parvispora</name>
    <dbReference type="NCBI Taxonomy" id="205924"/>
    <lineage>
        <taxon>Eukaryota</taxon>
        <taxon>Fungi</taxon>
        <taxon>Fungi incertae sedis</taxon>
        <taxon>Mucoromycota</taxon>
        <taxon>Mortierellomycotina</taxon>
        <taxon>Mortierellomycetes</taxon>
        <taxon>Mortierellales</taxon>
        <taxon>Mortierellaceae</taxon>
        <taxon>Entomortierella</taxon>
    </lineage>
</organism>
<feature type="compositionally biased region" description="Polar residues" evidence="1">
    <location>
        <begin position="587"/>
        <end position="602"/>
    </location>
</feature>
<proteinExistence type="predicted"/>
<feature type="compositionally biased region" description="Low complexity" evidence="1">
    <location>
        <begin position="498"/>
        <end position="552"/>
    </location>
</feature>
<accession>A0A9P3HIS3</accession>
<evidence type="ECO:0000313" key="3">
    <source>
        <dbReference type="Proteomes" id="UP000827284"/>
    </source>
</evidence>
<evidence type="ECO:0000313" key="2">
    <source>
        <dbReference type="EMBL" id="GJJ77345.1"/>
    </source>
</evidence>
<feature type="compositionally biased region" description="Polar residues" evidence="1">
    <location>
        <begin position="246"/>
        <end position="266"/>
    </location>
</feature>